<name>B4VZW4_9CYAN</name>
<accession>B4VZW4</accession>
<dbReference type="Proteomes" id="UP000003835">
    <property type="component" value="Unassembled WGS sequence"/>
</dbReference>
<gene>
    <name evidence="1" type="ORF">MC7420_3543</name>
</gene>
<organism evidence="1 2">
    <name type="scientific">Coleofasciculus chthonoplastes PCC 7420</name>
    <dbReference type="NCBI Taxonomy" id="118168"/>
    <lineage>
        <taxon>Bacteria</taxon>
        <taxon>Bacillati</taxon>
        <taxon>Cyanobacteriota</taxon>
        <taxon>Cyanophyceae</taxon>
        <taxon>Coleofasciculales</taxon>
        <taxon>Coleofasciculaceae</taxon>
        <taxon>Coleofasciculus</taxon>
    </lineage>
</organism>
<reference evidence="1 2" key="1">
    <citation type="submission" date="2008-07" db="EMBL/GenBank/DDBJ databases">
        <authorList>
            <person name="Tandeau de Marsac N."/>
            <person name="Ferriera S."/>
            <person name="Johnson J."/>
            <person name="Kravitz S."/>
            <person name="Beeson K."/>
            <person name="Sutton G."/>
            <person name="Rogers Y.-H."/>
            <person name="Friedman R."/>
            <person name="Frazier M."/>
            <person name="Venter J.C."/>
        </authorList>
    </citation>
    <scope>NUCLEOTIDE SEQUENCE [LARGE SCALE GENOMIC DNA]</scope>
    <source>
        <strain evidence="1 2">PCC 7420</strain>
    </source>
</reference>
<dbReference type="eggNOG" id="COG2931">
    <property type="taxonomic scope" value="Bacteria"/>
</dbReference>
<dbReference type="OrthoDB" id="443173at2"/>
<dbReference type="EMBL" id="DS989864">
    <property type="protein sequence ID" value="EDX72471.1"/>
    <property type="molecule type" value="Genomic_DNA"/>
</dbReference>
<keyword evidence="2" id="KW-1185">Reference proteome</keyword>
<proteinExistence type="predicted"/>
<dbReference type="AlphaFoldDB" id="B4VZW4"/>
<evidence type="ECO:0000313" key="2">
    <source>
        <dbReference type="Proteomes" id="UP000003835"/>
    </source>
</evidence>
<sequence>MVDVLFDESVYLANYPDVATAVAAGLFGSGLDHFLKHGLGEGRVEISSSYEEDTYLDNNPDVAAAVTAGLFSSGLEHYALYGQFEGRAGVFSDGVVPPASFSLFDESSYLSLNPDVAAAVTAGAFNSGFEHFQQLGLQEGRISSPLWNEGAYLAANPDVAAAVTGGAFGSGLHHFALHGQLENRPGALPGALVPFGFNEEFYLLDNPDVAAAVNAGGFGSGLEHYNEFGQFEGRGAYFGGTPGSDLVVAFGGFGDDNLNLITGVELEPTTVIENGQSVADARPISFGVGEADTLVGSLGQDLFVLGIPDPTGIAVLSEPFYFGRGNADFATINNFEEGEDLIALVGTASDYSFNASNGDFNIFFSGDLIGRVEGVTDLLLFPDFTGSGILFLI</sequence>
<protein>
    <submittedName>
        <fullName evidence="1">Uncharacterized protein</fullName>
    </submittedName>
</protein>
<evidence type="ECO:0000313" key="1">
    <source>
        <dbReference type="EMBL" id="EDX72471.1"/>
    </source>
</evidence>
<dbReference type="STRING" id="118168.MC7420_3543"/>
<dbReference type="HOGENOM" id="CLU_844243_0_0_3"/>
<dbReference type="RefSeq" id="WP_006104449.1">
    <property type="nucleotide sequence ID" value="NZ_DS989864.1"/>
</dbReference>